<keyword evidence="1" id="KW-0812">Transmembrane</keyword>
<dbReference type="RefSeq" id="WP_138854313.1">
    <property type="nucleotide sequence ID" value="NZ_CP040710.1"/>
</dbReference>
<name>A0A5B7STN8_9FLAO</name>
<feature type="transmembrane region" description="Helical" evidence="1">
    <location>
        <begin position="76"/>
        <end position="97"/>
    </location>
</feature>
<evidence type="ECO:0000256" key="1">
    <source>
        <dbReference type="SAM" id="Phobius"/>
    </source>
</evidence>
<evidence type="ECO:0000313" key="3">
    <source>
        <dbReference type="Proteomes" id="UP000310017"/>
    </source>
</evidence>
<gene>
    <name evidence="2" type="ORF">FGM00_18330</name>
</gene>
<dbReference type="Proteomes" id="UP000310017">
    <property type="component" value="Chromosome"/>
</dbReference>
<evidence type="ECO:0000313" key="2">
    <source>
        <dbReference type="EMBL" id="QCX01976.1"/>
    </source>
</evidence>
<accession>A0A5B7STN8</accession>
<keyword evidence="1" id="KW-1133">Transmembrane helix</keyword>
<sequence length="116" mass="13038">MSVFESLNETSNKAVDVGEQYYKKTQEYYKLKVFQVLSISMGMLFKAAIIGSLLLIGLILLIVAATMSLGEYLGDNVQACIIIAVILVLLGFILFLLRTKFDNFVIKKLSEKFFVK</sequence>
<keyword evidence="3" id="KW-1185">Reference proteome</keyword>
<feature type="transmembrane region" description="Helical" evidence="1">
    <location>
        <begin position="47"/>
        <end position="70"/>
    </location>
</feature>
<reference evidence="2 3" key="1">
    <citation type="submission" date="2019-05" db="EMBL/GenBank/DDBJ databases">
        <title>Genome sequencing of F202Z8.</title>
        <authorList>
            <person name="Kwon Y.M."/>
        </authorList>
    </citation>
    <scope>NUCLEOTIDE SEQUENCE [LARGE SCALE GENOMIC DNA]</scope>
    <source>
        <strain evidence="2 3">F202Z8</strain>
    </source>
</reference>
<organism evidence="2 3">
    <name type="scientific">Aggregatimonas sangjinii</name>
    <dbReference type="NCBI Taxonomy" id="2583587"/>
    <lineage>
        <taxon>Bacteria</taxon>
        <taxon>Pseudomonadati</taxon>
        <taxon>Bacteroidota</taxon>
        <taxon>Flavobacteriia</taxon>
        <taxon>Flavobacteriales</taxon>
        <taxon>Flavobacteriaceae</taxon>
        <taxon>Aggregatimonas</taxon>
    </lineage>
</organism>
<keyword evidence="1" id="KW-0472">Membrane</keyword>
<dbReference type="EMBL" id="CP040710">
    <property type="protein sequence ID" value="QCX01976.1"/>
    <property type="molecule type" value="Genomic_DNA"/>
</dbReference>
<dbReference type="KEGG" id="asag:FGM00_18330"/>
<proteinExistence type="predicted"/>
<protein>
    <recommendedName>
        <fullName evidence="4">Phage holin family protein</fullName>
    </recommendedName>
</protein>
<evidence type="ECO:0008006" key="4">
    <source>
        <dbReference type="Google" id="ProtNLM"/>
    </source>
</evidence>
<dbReference type="AlphaFoldDB" id="A0A5B7STN8"/>